<evidence type="ECO:0000313" key="2">
    <source>
        <dbReference type="Proteomes" id="UP001482513"/>
    </source>
</evidence>
<sequence length="112" mass="12395">MSAPLTLNLPQGSVRFTFSVEAAQSLKASLDELMTMLKSAAAQGGETGRRTPQSPMEYRHSGEVFLEVFCNPNIWPSPFAAKVLLTLRDDRIRVTTEAELSQIYDDVITYLG</sequence>
<dbReference type="EMBL" id="JAMPKX010000006">
    <property type="protein sequence ID" value="MEP0948193.1"/>
    <property type="molecule type" value="Genomic_DNA"/>
</dbReference>
<organism evidence="1 2">
    <name type="scientific">Leptolyngbya subtilissima DQ-A4</name>
    <dbReference type="NCBI Taxonomy" id="2933933"/>
    <lineage>
        <taxon>Bacteria</taxon>
        <taxon>Bacillati</taxon>
        <taxon>Cyanobacteriota</taxon>
        <taxon>Cyanophyceae</taxon>
        <taxon>Leptolyngbyales</taxon>
        <taxon>Leptolyngbyaceae</taxon>
        <taxon>Leptolyngbya group</taxon>
        <taxon>Leptolyngbya</taxon>
    </lineage>
</organism>
<evidence type="ECO:0000313" key="1">
    <source>
        <dbReference type="EMBL" id="MEP0948193.1"/>
    </source>
</evidence>
<proteinExistence type="predicted"/>
<reference evidence="1 2" key="1">
    <citation type="submission" date="2022-04" db="EMBL/GenBank/DDBJ databases">
        <title>Positive selection, recombination, and allopatry shape intraspecific diversity of widespread and dominant cyanobacteria.</title>
        <authorList>
            <person name="Wei J."/>
            <person name="Shu W."/>
            <person name="Hu C."/>
        </authorList>
    </citation>
    <scope>NUCLEOTIDE SEQUENCE [LARGE SCALE GENOMIC DNA]</scope>
    <source>
        <strain evidence="1 2">DQ-A4</strain>
    </source>
</reference>
<protein>
    <submittedName>
        <fullName evidence="1">Uncharacterized protein</fullName>
    </submittedName>
</protein>
<name>A0ABV0K5X6_9CYAN</name>
<comment type="caution">
    <text evidence="1">The sequence shown here is derived from an EMBL/GenBank/DDBJ whole genome shotgun (WGS) entry which is preliminary data.</text>
</comment>
<dbReference type="Proteomes" id="UP001482513">
    <property type="component" value="Unassembled WGS sequence"/>
</dbReference>
<keyword evidence="2" id="KW-1185">Reference proteome</keyword>
<gene>
    <name evidence="1" type="ORF">NC992_15010</name>
</gene>
<dbReference type="RefSeq" id="WP_190705745.1">
    <property type="nucleotide sequence ID" value="NZ_JAMPKX010000006.1"/>
</dbReference>
<accession>A0ABV0K5X6</accession>